<dbReference type="EC" id="3.4.13.18" evidence="10"/>
<keyword evidence="4" id="KW-0479">Metal-binding</keyword>
<proteinExistence type="inferred from homology"/>
<dbReference type="Pfam" id="PF01546">
    <property type="entry name" value="Peptidase_M20"/>
    <property type="match status" value="1"/>
</dbReference>
<dbReference type="GO" id="GO:0070573">
    <property type="term" value="F:metallodipeptidase activity"/>
    <property type="evidence" value="ECO:0007669"/>
    <property type="project" value="TreeGrafter"/>
</dbReference>
<dbReference type="GO" id="GO:0005829">
    <property type="term" value="C:cytosol"/>
    <property type="evidence" value="ECO:0007669"/>
    <property type="project" value="TreeGrafter"/>
</dbReference>
<evidence type="ECO:0000256" key="2">
    <source>
        <dbReference type="ARBA" id="ARBA00001947"/>
    </source>
</evidence>
<dbReference type="AlphaFoldDB" id="A0A9D9E2K3"/>
<evidence type="ECO:0000256" key="11">
    <source>
        <dbReference type="ARBA" id="ARBA00044252"/>
    </source>
</evidence>
<keyword evidence="8" id="KW-0170">Cobalt</keyword>
<keyword evidence="6" id="KW-0862">Zinc</keyword>
<dbReference type="PRINTS" id="PR00934">
    <property type="entry name" value="XHISDIPTASE"/>
</dbReference>
<protein>
    <recommendedName>
        <fullName evidence="13">Cytosol non-specific dipeptidase</fullName>
        <ecNumber evidence="10">3.4.13.18</ecNumber>
    </recommendedName>
    <alternativeName>
        <fullName evidence="16">Aminoacyl-histidine dipeptidase</fullName>
    </alternativeName>
    <alternativeName>
        <fullName evidence="15">Beta-alanyl-histidine dipeptidase</fullName>
    </alternativeName>
    <alternativeName>
        <fullName evidence="14">Carnosinase</fullName>
    </alternativeName>
    <alternativeName>
        <fullName evidence="11">Peptidase D</fullName>
    </alternativeName>
    <alternativeName>
        <fullName evidence="17">Xaa-His dipeptidase</fullName>
    </alternativeName>
</protein>
<keyword evidence="5" id="KW-0378">Hydrolase</keyword>
<evidence type="ECO:0000256" key="15">
    <source>
        <dbReference type="ARBA" id="ARBA00076004"/>
    </source>
</evidence>
<evidence type="ECO:0000256" key="12">
    <source>
        <dbReference type="ARBA" id="ARBA00061423"/>
    </source>
</evidence>
<comment type="cofactor">
    <cofactor evidence="1">
        <name>Co(2+)</name>
        <dbReference type="ChEBI" id="CHEBI:48828"/>
    </cofactor>
</comment>
<organism evidence="19 20">
    <name type="scientific">Candidatus Ornithospirochaeta stercoripullorum</name>
    <dbReference type="NCBI Taxonomy" id="2840899"/>
    <lineage>
        <taxon>Bacteria</taxon>
        <taxon>Pseudomonadati</taxon>
        <taxon>Spirochaetota</taxon>
        <taxon>Spirochaetia</taxon>
        <taxon>Spirochaetales</taxon>
        <taxon>Spirochaetaceae</taxon>
        <taxon>Spirochaetaceae incertae sedis</taxon>
        <taxon>Candidatus Ornithospirochaeta</taxon>
    </lineage>
</organism>
<dbReference type="EMBL" id="JADIMT010000108">
    <property type="protein sequence ID" value="MBO8437218.1"/>
    <property type="molecule type" value="Genomic_DNA"/>
</dbReference>
<evidence type="ECO:0000256" key="9">
    <source>
        <dbReference type="ARBA" id="ARBA00036421"/>
    </source>
</evidence>
<dbReference type="SUPFAM" id="SSF53187">
    <property type="entry name" value="Zn-dependent exopeptidases"/>
    <property type="match status" value="1"/>
</dbReference>
<sequence length="475" mass="50846">MWYSKLNNKRLWKIFSEISSIPRESGNEEGIRNYLLSWAKERGIEASADEKGNVYMSKPGTKGLENLPPVALQAHVDMVCVKKDKVSHDFTKDPIKVKTDGTFIYADGTSLGADDGLGVATILDIFSDPDAKHGPIEGIFTVEEETGLGGAYAIDESKVKARRLINIDSEEEGIIYIGCAGGVDIDATMKLKYEKATGTALSVKVSGLCGGHSGGEIHKGRANAIKVLARYLDRLPAFQIASISGGTRRNVIPSTAEAVITVADKETALSQAKTLQEELTVEYAINDPGIKLTVEETEMPTVAIKAKKSQKIAGLLFTSPHGVRDMSLAIPGIVETSDNLAIVSICDDKITVVYSVRSNVDSRKNSLMSEILSLTAAFGFKAKAGSSYPAWTPDPHSKLAKEVTSAYKAITGKKAKVTAIHAGLECGIINSIISGMESVSLGPDLADVHSVNERADVASAERTAEFVKAMLPMLK</sequence>
<comment type="cofactor">
    <cofactor evidence="2">
        <name>Zn(2+)</name>
        <dbReference type="ChEBI" id="CHEBI:29105"/>
    </cofactor>
</comment>
<dbReference type="CDD" id="cd03890">
    <property type="entry name" value="M20_pepD"/>
    <property type="match status" value="1"/>
</dbReference>
<dbReference type="PANTHER" id="PTHR43501:SF1">
    <property type="entry name" value="CYTOSOL NON-SPECIFIC DIPEPTIDASE"/>
    <property type="match status" value="1"/>
</dbReference>
<reference evidence="19" key="2">
    <citation type="journal article" date="2021" name="PeerJ">
        <title>Extensive microbial diversity within the chicken gut microbiome revealed by metagenomics and culture.</title>
        <authorList>
            <person name="Gilroy R."/>
            <person name="Ravi A."/>
            <person name="Getino M."/>
            <person name="Pursley I."/>
            <person name="Horton D.L."/>
            <person name="Alikhan N.F."/>
            <person name="Baker D."/>
            <person name="Gharbi K."/>
            <person name="Hall N."/>
            <person name="Watson M."/>
            <person name="Adriaenssens E.M."/>
            <person name="Foster-Nyarko E."/>
            <person name="Jarju S."/>
            <person name="Secka A."/>
            <person name="Antonio M."/>
            <person name="Oren A."/>
            <person name="Chaudhuri R.R."/>
            <person name="La Ragione R."/>
            <person name="Hildebrand F."/>
            <person name="Pallen M.J."/>
        </authorList>
    </citation>
    <scope>NUCLEOTIDE SEQUENCE</scope>
    <source>
        <strain evidence="19">7293</strain>
    </source>
</reference>
<evidence type="ECO:0000256" key="7">
    <source>
        <dbReference type="ARBA" id="ARBA00023049"/>
    </source>
</evidence>
<dbReference type="InterPro" id="IPR001160">
    <property type="entry name" value="Peptidase_M20C"/>
</dbReference>
<dbReference type="FunFam" id="3.40.630.10:FF:000015">
    <property type="entry name" value="Aminoacyl-histidine dipeptidase PepD"/>
    <property type="match status" value="1"/>
</dbReference>
<evidence type="ECO:0000256" key="16">
    <source>
        <dbReference type="ARBA" id="ARBA00077688"/>
    </source>
</evidence>
<evidence type="ECO:0000313" key="19">
    <source>
        <dbReference type="EMBL" id="MBO8437218.1"/>
    </source>
</evidence>
<comment type="caution">
    <text evidence="19">The sequence shown here is derived from an EMBL/GenBank/DDBJ whole genome shotgun (WGS) entry which is preliminary data.</text>
</comment>
<evidence type="ECO:0000256" key="13">
    <source>
        <dbReference type="ARBA" id="ARBA00071271"/>
    </source>
</evidence>
<evidence type="ECO:0000256" key="8">
    <source>
        <dbReference type="ARBA" id="ARBA00023285"/>
    </source>
</evidence>
<dbReference type="SUPFAM" id="SSF55031">
    <property type="entry name" value="Bacterial exopeptidase dimerisation domain"/>
    <property type="match status" value="1"/>
</dbReference>
<dbReference type="Gene3D" id="3.40.630.10">
    <property type="entry name" value="Zn peptidases"/>
    <property type="match status" value="2"/>
</dbReference>
<reference evidence="19" key="1">
    <citation type="submission" date="2020-10" db="EMBL/GenBank/DDBJ databases">
        <authorList>
            <person name="Gilroy R."/>
        </authorList>
    </citation>
    <scope>NUCLEOTIDE SEQUENCE</scope>
    <source>
        <strain evidence="19">7293</strain>
    </source>
</reference>
<dbReference type="InterPro" id="IPR036264">
    <property type="entry name" value="Bact_exopeptidase_dim_dom"/>
</dbReference>
<dbReference type="NCBIfam" id="TIGR01893">
    <property type="entry name" value="aa-his-dipept"/>
    <property type="match status" value="1"/>
</dbReference>
<dbReference type="InterPro" id="IPR011650">
    <property type="entry name" value="Peptidase_M20_dimer"/>
</dbReference>
<evidence type="ECO:0000256" key="10">
    <source>
        <dbReference type="ARBA" id="ARBA00038976"/>
    </source>
</evidence>
<evidence type="ECO:0000313" key="20">
    <source>
        <dbReference type="Proteomes" id="UP000823615"/>
    </source>
</evidence>
<evidence type="ECO:0000256" key="14">
    <source>
        <dbReference type="ARBA" id="ARBA00075285"/>
    </source>
</evidence>
<dbReference type="Pfam" id="PF07687">
    <property type="entry name" value="M20_dimer"/>
    <property type="match status" value="1"/>
</dbReference>
<evidence type="ECO:0000256" key="6">
    <source>
        <dbReference type="ARBA" id="ARBA00022833"/>
    </source>
</evidence>
<keyword evidence="3" id="KW-0645">Protease</keyword>
<dbReference type="Proteomes" id="UP000823615">
    <property type="component" value="Unassembled WGS sequence"/>
</dbReference>
<accession>A0A9D9E2K3</accession>
<evidence type="ECO:0000256" key="4">
    <source>
        <dbReference type="ARBA" id="ARBA00022723"/>
    </source>
</evidence>
<evidence type="ECO:0000256" key="3">
    <source>
        <dbReference type="ARBA" id="ARBA00022670"/>
    </source>
</evidence>
<keyword evidence="7" id="KW-0482">Metalloprotease</keyword>
<evidence type="ECO:0000256" key="1">
    <source>
        <dbReference type="ARBA" id="ARBA00001941"/>
    </source>
</evidence>
<name>A0A9D9E2K3_9SPIO</name>
<dbReference type="PANTHER" id="PTHR43501">
    <property type="entry name" value="CYTOSOL NON-SPECIFIC DIPEPTIDASE"/>
    <property type="match status" value="1"/>
</dbReference>
<dbReference type="GO" id="GO:0006508">
    <property type="term" value="P:proteolysis"/>
    <property type="evidence" value="ECO:0007669"/>
    <property type="project" value="UniProtKB-KW"/>
</dbReference>
<evidence type="ECO:0000256" key="5">
    <source>
        <dbReference type="ARBA" id="ARBA00022801"/>
    </source>
</evidence>
<gene>
    <name evidence="19" type="ORF">IAA97_09640</name>
</gene>
<feature type="domain" description="Peptidase M20 dimerisation" evidence="18">
    <location>
        <begin position="206"/>
        <end position="280"/>
    </location>
</feature>
<comment type="catalytic activity">
    <reaction evidence="9">
        <text>Hydrolysis of dipeptides, preferentially hydrophobic dipeptides including prolyl amino acids.</text>
        <dbReference type="EC" id="3.4.13.18"/>
    </reaction>
</comment>
<dbReference type="FunFam" id="3.40.630.10:FF:000018">
    <property type="entry name" value="Aminoacyl-histidine dipeptidase PepD"/>
    <property type="match status" value="1"/>
</dbReference>
<dbReference type="InterPro" id="IPR002933">
    <property type="entry name" value="Peptidase_M20"/>
</dbReference>
<evidence type="ECO:0000256" key="17">
    <source>
        <dbReference type="ARBA" id="ARBA00078074"/>
    </source>
</evidence>
<comment type="similarity">
    <text evidence="12">Belongs to the peptidase M20C family.</text>
</comment>
<dbReference type="GO" id="GO:0046872">
    <property type="term" value="F:metal ion binding"/>
    <property type="evidence" value="ECO:0007669"/>
    <property type="project" value="UniProtKB-KW"/>
</dbReference>
<evidence type="ECO:0000259" key="18">
    <source>
        <dbReference type="Pfam" id="PF07687"/>
    </source>
</evidence>
<dbReference type="PIRSF" id="PIRSF016599">
    <property type="entry name" value="Xaa-His_dipept"/>
    <property type="match status" value="1"/>
</dbReference>